<feature type="signal peptide" evidence="2">
    <location>
        <begin position="1"/>
        <end position="21"/>
    </location>
</feature>
<feature type="chain" id="PRO_5009584313" description="Kazal-like domain-containing protein" evidence="2">
    <location>
        <begin position="22"/>
        <end position="541"/>
    </location>
</feature>
<evidence type="ECO:0000259" key="3">
    <source>
        <dbReference type="PROSITE" id="PS51465"/>
    </source>
</evidence>
<organism evidence="4 5">
    <name type="scientific">Candidatus Wildermuthbacteria bacterium RIFCSPLOWO2_02_FULL_47_9c</name>
    <dbReference type="NCBI Taxonomy" id="1802466"/>
    <lineage>
        <taxon>Bacteria</taxon>
        <taxon>Candidatus Wildermuthiibacteriota</taxon>
    </lineage>
</organism>
<name>A0A1G2RY64_9BACT</name>
<feature type="domain" description="Kazal-like" evidence="3">
    <location>
        <begin position="424"/>
        <end position="462"/>
    </location>
</feature>
<evidence type="ECO:0000256" key="2">
    <source>
        <dbReference type="SAM" id="SignalP"/>
    </source>
</evidence>
<comment type="caution">
    <text evidence="4">The sequence shown here is derived from an EMBL/GenBank/DDBJ whole genome shotgun (WGS) entry which is preliminary data.</text>
</comment>
<reference evidence="4 5" key="1">
    <citation type="journal article" date="2016" name="Nat. Commun.">
        <title>Thousands of microbial genomes shed light on interconnected biogeochemical processes in an aquifer system.</title>
        <authorList>
            <person name="Anantharaman K."/>
            <person name="Brown C.T."/>
            <person name="Hug L.A."/>
            <person name="Sharon I."/>
            <person name="Castelle C.J."/>
            <person name="Probst A.J."/>
            <person name="Thomas B.C."/>
            <person name="Singh A."/>
            <person name="Wilkins M.J."/>
            <person name="Karaoz U."/>
            <person name="Brodie E.L."/>
            <person name="Williams K.H."/>
            <person name="Hubbard S.S."/>
            <person name="Banfield J.F."/>
        </authorList>
    </citation>
    <scope>NUCLEOTIDE SEQUENCE [LARGE SCALE GENOMIC DNA]</scope>
</reference>
<gene>
    <name evidence="4" type="ORF">A3J30_03235</name>
</gene>
<dbReference type="EMBL" id="MHUL01000003">
    <property type="protein sequence ID" value="OHA77784.1"/>
    <property type="molecule type" value="Genomic_DNA"/>
</dbReference>
<evidence type="ECO:0000313" key="5">
    <source>
        <dbReference type="Proteomes" id="UP000178222"/>
    </source>
</evidence>
<keyword evidence="1" id="KW-0175">Coiled coil</keyword>
<dbReference type="InterPro" id="IPR002350">
    <property type="entry name" value="Kazal_dom"/>
</dbReference>
<proteinExistence type="predicted"/>
<dbReference type="InterPro" id="IPR036058">
    <property type="entry name" value="Kazal_dom_sf"/>
</dbReference>
<dbReference type="AlphaFoldDB" id="A0A1G2RY64"/>
<dbReference type="PROSITE" id="PS51465">
    <property type="entry name" value="KAZAL_2"/>
    <property type="match status" value="1"/>
</dbReference>
<feature type="coiled-coil region" evidence="1">
    <location>
        <begin position="284"/>
        <end position="339"/>
    </location>
</feature>
<protein>
    <recommendedName>
        <fullName evidence="3">Kazal-like domain-containing protein</fullName>
    </recommendedName>
</protein>
<keyword evidence="2" id="KW-0732">Signal</keyword>
<sequence>MRTFLASFLILSFLGVGTALAQEAELTTEAVVEAETVTNADLGVEDPGLLPTNPFYFFKEIGRGLQRAFTFNTVAKTELELKIASEKAAEAKKVAQEDPANERGIARAMLNYERAQERLRARLESLRETSENPNIDRLLDAIAQRQIVHEKLLEGLEAKHDAQKSIIQNIRVKVQETLGEVAKKDAPERFQERLKIAFEQGKGSTLQYVRSLEILDRLQQSGNIPEQTKERLEELRINLSEHAQESIERFAEQGEEGVERLKEALRQIPGNALGRTRILEEIRVRVSERTADVLEEAREELEETVEEGKEFEAEAREQIARAEERIQKIEERIEELGDATPQAVRTLLENAKRHLEGAKIALGEGNPRNAFGLSRAAEAITTNILRILEHGIDVVRDVPQVLERIRTRIEALPLPLRPREGAVACTMEYAPVCGEDGKTYSNRCMAERGAEVRVAYEGRCREYKFIGEECTRADFSCDSGFKHFTDAVGCGCEEGRRYQSRDREECSRLRFDCIPGYQEFNDENGCGCEPIQEQVRQQMQQ</sequence>
<dbReference type="CDD" id="cd00104">
    <property type="entry name" value="KAZAL_FS"/>
    <property type="match status" value="1"/>
</dbReference>
<evidence type="ECO:0000256" key="1">
    <source>
        <dbReference type="SAM" id="Coils"/>
    </source>
</evidence>
<dbReference type="Pfam" id="PF18915">
    <property type="entry name" value="DUF5667"/>
    <property type="match status" value="1"/>
</dbReference>
<dbReference type="SUPFAM" id="SSF100895">
    <property type="entry name" value="Kazal-type serine protease inhibitors"/>
    <property type="match status" value="1"/>
</dbReference>
<feature type="coiled-coil region" evidence="1">
    <location>
        <begin position="74"/>
        <end position="132"/>
    </location>
</feature>
<dbReference type="SMART" id="SM00280">
    <property type="entry name" value="KAZAL"/>
    <property type="match status" value="1"/>
</dbReference>
<dbReference type="InterPro" id="IPR043725">
    <property type="entry name" value="DUF5667"/>
</dbReference>
<dbReference type="Gene3D" id="3.30.60.30">
    <property type="match status" value="1"/>
</dbReference>
<evidence type="ECO:0000313" key="4">
    <source>
        <dbReference type="EMBL" id="OHA77784.1"/>
    </source>
</evidence>
<accession>A0A1G2RY64</accession>
<dbReference type="Proteomes" id="UP000178222">
    <property type="component" value="Unassembled WGS sequence"/>
</dbReference>
<dbReference type="Pfam" id="PF00050">
    <property type="entry name" value="Kazal_1"/>
    <property type="match status" value="1"/>
</dbReference>